<dbReference type="EMBL" id="JAOPEN010000003">
    <property type="protein sequence ID" value="KAJ4860692.1"/>
    <property type="molecule type" value="Genomic_DNA"/>
</dbReference>
<dbReference type="InterPro" id="IPR009291">
    <property type="entry name" value="Vps62"/>
</dbReference>
<dbReference type="PANTHER" id="PTHR48219">
    <property type="entry name" value="VACUOLAR PROTEIN SORTING-ASSOCIATED PROTEIN 62-RELATED"/>
    <property type="match status" value="1"/>
</dbReference>
<proteinExistence type="predicted"/>
<sequence>MSELITTRTSSFSARWNDKGSGATRAPNGYVELGDVAMSGLTQTPATSDIWCVRQDLVKQGSFASNSIWDDKKSKAKSDVSIWEIQGINRTDPEEEVGITAIWNYLRKPHL</sequence>
<gene>
    <name evidence="1" type="ORF">T069G_05680</name>
</gene>
<keyword evidence="2" id="KW-1185">Reference proteome</keyword>
<reference evidence="1" key="1">
    <citation type="submission" date="2022-09" db="EMBL/GenBank/DDBJ databases">
        <title>Chromosome-level assembly of Trichoderma breve T069, a fungus used in development of biopesticide product.</title>
        <authorList>
            <person name="Lin R."/>
            <person name="Liu T."/>
        </authorList>
    </citation>
    <scope>NUCLEOTIDE SEQUENCE</scope>
    <source>
        <strain evidence="1">T069</strain>
    </source>
</reference>
<dbReference type="Proteomes" id="UP001140511">
    <property type="component" value="Unassembled WGS sequence"/>
</dbReference>
<dbReference type="GeneID" id="80867578"/>
<dbReference type="RefSeq" id="XP_056029748.1">
    <property type="nucleotide sequence ID" value="XM_056172890.1"/>
</dbReference>
<organism evidence="1 2">
    <name type="scientific">Trichoderma breve</name>
    <dbReference type="NCBI Taxonomy" id="2034170"/>
    <lineage>
        <taxon>Eukaryota</taxon>
        <taxon>Fungi</taxon>
        <taxon>Dikarya</taxon>
        <taxon>Ascomycota</taxon>
        <taxon>Pezizomycotina</taxon>
        <taxon>Sordariomycetes</taxon>
        <taxon>Hypocreomycetidae</taxon>
        <taxon>Hypocreales</taxon>
        <taxon>Hypocreaceae</taxon>
        <taxon>Trichoderma</taxon>
    </lineage>
</organism>
<accession>A0A9W9E8R2</accession>
<dbReference type="Pfam" id="PF06101">
    <property type="entry name" value="Vps62"/>
    <property type="match status" value="1"/>
</dbReference>
<evidence type="ECO:0000313" key="2">
    <source>
        <dbReference type="Proteomes" id="UP001140511"/>
    </source>
</evidence>
<evidence type="ECO:0000313" key="1">
    <source>
        <dbReference type="EMBL" id="KAJ4860692.1"/>
    </source>
</evidence>
<comment type="caution">
    <text evidence="1">The sequence shown here is derived from an EMBL/GenBank/DDBJ whole genome shotgun (WGS) entry which is preliminary data.</text>
</comment>
<name>A0A9W9E8R2_9HYPO</name>
<dbReference type="PANTHER" id="PTHR48219:SF2">
    <property type="entry name" value="VACUOLAR PROTEIN SORTING-ASSOCIATED PROTEIN 62"/>
    <property type="match status" value="1"/>
</dbReference>
<protein>
    <submittedName>
        <fullName evidence="1">Vacuolar protein sorting-associated protein 62 domain-containing protein</fullName>
    </submittedName>
</protein>
<dbReference type="AlphaFoldDB" id="A0A9W9E8R2"/>